<dbReference type="Gene3D" id="3.30.160.60">
    <property type="entry name" value="Classic Zinc Finger"/>
    <property type="match status" value="1"/>
</dbReference>
<dbReference type="Pfam" id="PF00643">
    <property type="entry name" value="zf-B_box"/>
    <property type="match status" value="1"/>
</dbReference>
<feature type="region of interest" description="Disordered" evidence="7">
    <location>
        <begin position="620"/>
        <end position="647"/>
    </location>
</feature>
<protein>
    <recommendedName>
        <fullName evidence="12">Tripartite motif-containing protein 45</fullName>
    </recommendedName>
</protein>
<reference evidence="10 11" key="1">
    <citation type="submission" date="2024-11" db="EMBL/GenBank/DDBJ databases">
        <title>Chromosome-level genome assembly of the freshwater bivalve Anodonta woodiana.</title>
        <authorList>
            <person name="Chen X."/>
        </authorList>
    </citation>
    <scope>NUCLEOTIDE SEQUENCE [LARGE SCALE GENOMIC DNA]</scope>
    <source>
        <strain evidence="10">MN2024</strain>
        <tissue evidence="10">Gills</tissue>
    </source>
</reference>
<sequence>MEFCPKCTNKYINPKILPCLDTICLACLEDTVLQSKSPGQFKCPACDGEIRIPDGGVSEFPTNAHVVGSQILSSLSEIPPCEICEEKLQAEKRCIECEQNFCSVCSKSHLKLKLARDHTLISLTDPEGQRHLTTTAYCDKHRAEELSFFCRTCLIPVCIRCRLTTHENHTTEELIEFADQTRAELQVLLDSGKNFRFSILSEIEEMHNYREILDKKEKVIDDTVSTRRAHFHDMVDRICDDMSKKLKSEVELERGRIENDRINMETYLEGLSTRLTTATQILECGANIEIVRLRNYIMLTLMQLKKTSPLSLSGARLDITFSHQDDAEQSLRYLLGRLNMEVLPPHYIHVAHVGTFRVENSSSVVNSICATTDGKAWLVCGWKPDIYLFDAHGRKFKTRRVGRDVDCIAMDSDGNAYVSCRDEHSVKRFDKNFKRRMATMSIKYPRGIACTRDCRLVVCVVSSPTYFEYNPSQENVVLKFGPDGEETGQTNNPLHFYKYPIRVAVNTNGDLCVSDNVMRQVLIVRNQNIENVYMPTSKQEDVAIVKSANVSARSLPVTSDFFITALREEEDGTPSRSISRKSTARTYSSRKSTKGSGRRKTGVRSKEVYTQNIYEYEDDTFTSSSTKTETPRNMTFERAKESEGGSTFTLHSPMKLEFQTTDVDLIEKVRKTNETPQFDPRGITCDRYGHIIVSDYSNHSVHMLDKHGRFLCYIVTEADGIIGPTSVAVDSNGLLWVGGGDATVKIYKYLNTNILTLS</sequence>
<dbReference type="Gene3D" id="2.120.10.30">
    <property type="entry name" value="TolB, C-terminal domain"/>
    <property type="match status" value="2"/>
</dbReference>
<dbReference type="PROSITE" id="PS51125">
    <property type="entry name" value="NHL"/>
    <property type="match status" value="1"/>
</dbReference>
<evidence type="ECO:0000256" key="3">
    <source>
        <dbReference type="ARBA" id="ARBA00022771"/>
    </source>
</evidence>
<evidence type="ECO:0000256" key="6">
    <source>
        <dbReference type="PROSITE-ProRule" id="PRU00504"/>
    </source>
</evidence>
<dbReference type="InterPro" id="IPR000315">
    <property type="entry name" value="Znf_B-box"/>
</dbReference>
<dbReference type="PANTHER" id="PTHR25462">
    <property type="entry name" value="BONUS, ISOFORM C-RELATED"/>
    <property type="match status" value="1"/>
</dbReference>
<comment type="caution">
    <text evidence="10">The sequence shown here is derived from an EMBL/GenBank/DDBJ whole genome shotgun (WGS) entry which is preliminary data.</text>
</comment>
<dbReference type="Gene3D" id="4.10.830.40">
    <property type="match status" value="1"/>
</dbReference>
<feature type="compositionally biased region" description="Polar residues" evidence="7">
    <location>
        <begin position="621"/>
        <end position="633"/>
    </location>
</feature>
<name>A0ABD3UXL1_SINWO</name>
<evidence type="ECO:0000256" key="1">
    <source>
        <dbReference type="ARBA" id="ARBA00022723"/>
    </source>
</evidence>
<feature type="region of interest" description="Disordered" evidence="7">
    <location>
        <begin position="569"/>
        <end position="604"/>
    </location>
</feature>
<dbReference type="PANTHER" id="PTHR25462:SF296">
    <property type="entry name" value="MEIOTIC P26, ISOFORM F"/>
    <property type="match status" value="1"/>
</dbReference>
<dbReference type="SUPFAM" id="SSF57845">
    <property type="entry name" value="B-box zinc-binding domain"/>
    <property type="match status" value="1"/>
</dbReference>
<dbReference type="InterPro" id="IPR047153">
    <property type="entry name" value="TRIM45/56/19-like"/>
</dbReference>
<dbReference type="EMBL" id="JBJQND010000014">
    <property type="protein sequence ID" value="KAL3854179.1"/>
    <property type="molecule type" value="Genomic_DNA"/>
</dbReference>
<feature type="domain" description="RING-type" evidence="8">
    <location>
        <begin position="4"/>
        <end position="47"/>
    </location>
</feature>
<evidence type="ECO:0000259" key="9">
    <source>
        <dbReference type="PROSITE" id="PS50119"/>
    </source>
</evidence>
<keyword evidence="3 5" id="KW-0863">Zinc-finger</keyword>
<feature type="repeat" description="NHL" evidence="6">
    <location>
        <begin position="680"/>
        <end position="707"/>
    </location>
</feature>
<dbReference type="AlphaFoldDB" id="A0ABD3UXL1"/>
<dbReference type="Proteomes" id="UP001634394">
    <property type="component" value="Unassembled WGS sequence"/>
</dbReference>
<dbReference type="InterPro" id="IPR011042">
    <property type="entry name" value="6-blade_b-propeller_TolB-like"/>
</dbReference>
<evidence type="ECO:0000313" key="10">
    <source>
        <dbReference type="EMBL" id="KAL3854179.1"/>
    </source>
</evidence>
<organism evidence="10 11">
    <name type="scientific">Sinanodonta woodiana</name>
    <name type="common">Chinese pond mussel</name>
    <name type="synonym">Anodonta woodiana</name>
    <dbReference type="NCBI Taxonomy" id="1069815"/>
    <lineage>
        <taxon>Eukaryota</taxon>
        <taxon>Metazoa</taxon>
        <taxon>Spiralia</taxon>
        <taxon>Lophotrochozoa</taxon>
        <taxon>Mollusca</taxon>
        <taxon>Bivalvia</taxon>
        <taxon>Autobranchia</taxon>
        <taxon>Heteroconchia</taxon>
        <taxon>Palaeoheterodonta</taxon>
        <taxon>Unionida</taxon>
        <taxon>Unionoidea</taxon>
        <taxon>Unionidae</taxon>
        <taxon>Unioninae</taxon>
        <taxon>Sinanodonta</taxon>
    </lineage>
</organism>
<dbReference type="SUPFAM" id="SSF57850">
    <property type="entry name" value="RING/U-box"/>
    <property type="match status" value="1"/>
</dbReference>
<evidence type="ECO:0000259" key="8">
    <source>
        <dbReference type="PROSITE" id="PS50089"/>
    </source>
</evidence>
<dbReference type="InterPro" id="IPR013083">
    <property type="entry name" value="Znf_RING/FYVE/PHD"/>
</dbReference>
<keyword evidence="2" id="KW-0677">Repeat</keyword>
<gene>
    <name evidence="10" type="ORF">ACJMK2_013457</name>
</gene>
<dbReference type="SMART" id="SM00336">
    <property type="entry name" value="BBOX"/>
    <property type="match status" value="2"/>
</dbReference>
<evidence type="ECO:0000313" key="11">
    <source>
        <dbReference type="Proteomes" id="UP001634394"/>
    </source>
</evidence>
<keyword evidence="11" id="KW-1185">Reference proteome</keyword>
<dbReference type="Gene3D" id="3.30.40.10">
    <property type="entry name" value="Zinc/RING finger domain, C3HC4 (zinc finger)"/>
    <property type="match status" value="1"/>
</dbReference>
<evidence type="ECO:0000256" key="2">
    <source>
        <dbReference type="ARBA" id="ARBA00022737"/>
    </source>
</evidence>
<keyword evidence="1" id="KW-0479">Metal-binding</keyword>
<dbReference type="InterPro" id="IPR001258">
    <property type="entry name" value="NHL_repeat"/>
</dbReference>
<feature type="domain" description="B box-type" evidence="9">
    <location>
        <begin position="76"/>
        <end position="123"/>
    </location>
</feature>
<dbReference type="SUPFAM" id="SSF63829">
    <property type="entry name" value="Calcium-dependent phosphotriesterase"/>
    <property type="match status" value="1"/>
</dbReference>
<dbReference type="PROSITE" id="PS50089">
    <property type="entry name" value="ZF_RING_2"/>
    <property type="match status" value="1"/>
</dbReference>
<dbReference type="InterPro" id="IPR001841">
    <property type="entry name" value="Znf_RING"/>
</dbReference>
<accession>A0ABD3UXL1</accession>
<evidence type="ECO:0000256" key="5">
    <source>
        <dbReference type="PROSITE-ProRule" id="PRU00024"/>
    </source>
</evidence>
<dbReference type="CDD" id="cd16579">
    <property type="entry name" value="RING-HC_PML_C-V"/>
    <property type="match status" value="1"/>
</dbReference>
<feature type="compositionally biased region" description="Basic residues" evidence="7">
    <location>
        <begin position="591"/>
        <end position="603"/>
    </location>
</feature>
<evidence type="ECO:0008006" key="12">
    <source>
        <dbReference type="Google" id="ProtNLM"/>
    </source>
</evidence>
<dbReference type="PROSITE" id="PS50119">
    <property type="entry name" value="ZF_BBOX"/>
    <property type="match status" value="2"/>
</dbReference>
<dbReference type="GO" id="GO:0008270">
    <property type="term" value="F:zinc ion binding"/>
    <property type="evidence" value="ECO:0007669"/>
    <property type="project" value="UniProtKB-KW"/>
</dbReference>
<proteinExistence type="predicted"/>
<dbReference type="CDD" id="cd19757">
    <property type="entry name" value="Bbox1"/>
    <property type="match status" value="1"/>
</dbReference>
<evidence type="ECO:0000256" key="4">
    <source>
        <dbReference type="ARBA" id="ARBA00022833"/>
    </source>
</evidence>
<feature type="domain" description="B box-type" evidence="9">
    <location>
        <begin position="133"/>
        <end position="174"/>
    </location>
</feature>
<keyword evidence="4" id="KW-0862">Zinc</keyword>
<evidence type="ECO:0000256" key="7">
    <source>
        <dbReference type="SAM" id="MobiDB-lite"/>
    </source>
</evidence>